<evidence type="ECO:0000259" key="10">
    <source>
        <dbReference type="PROSITE" id="PS50893"/>
    </source>
</evidence>
<dbReference type="InterPro" id="IPR036640">
    <property type="entry name" value="ABC1_TM_sf"/>
</dbReference>
<dbReference type="GO" id="GO:0005886">
    <property type="term" value="C:plasma membrane"/>
    <property type="evidence" value="ECO:0007669"/>
    <property type="project" value="UniProtKB-SubCell"/>
</dbReference>
<gene>
    <name evidence="12" type="primary">yheH</name>
    <name evidence="12" type="ORF">CZ809_01616</name>
</gene>
<keyword evidence="7 9" id="KW-1133">Transmembrane helix</keyword>
<feature type="domain" description="ABC transporter" evidence="10">
    <location>
        <begin position="346"/>
        <end position="580"/>
    </location>
</feature>
<dbReference type="SMART" id="SM00382">
    <property type="entry name" value="AAA"/>
    <property type="match status" value="1"/>
</dbReference>
<evidence type="ECO:0000256" key="2">
    <source>
        <dbReference type="ARBA" id="ARBA00022448"/>
    </source>
</evidence>
<keyword evidence="12" id="KW-0378">Hydrolase</keyword>
<feature type="transmembrane region" description="Helical" evidence="9">
    <location>
        <begin position="67"/>
        <end position="85"/>
    </location>
</feature>
<feature type="transmembrane region" description="Helical" evidence="9">
    <location>
        <begin position="26"/>
        <end position="47"/>
    </location>
</feature>
<reference evidence="12 13" key="1">
    <citation type="submission" date="2017-02" db="EMBL/GenBank/DDBJ databases">
        <authorList>
            <person name="Peterson S.W."/>
        </authorList>
    </citation>
    <scope>NUCLEOTIDE SEQUENCE [LARGE SCALE GENOMIC DNA]</scope>
    <source>
        <strain evidence="13">type strain: NCCB 100098</strain>
    </source>
</reference>
<dbReference type="GO" id="GO:0005524">
    <property type="term" value="F:ATP binding"/>
    <property type="evidence" value="ECO:0007669"/>
    <property type="project" value="UniProtKB-KW"/>
</dbReference>
<dbReference type="Pfam" id="PF00664">
    <property type="entry name" value="ABC_membrane"/>
    <property type="match status" value="1"/>
</dbReference>
<dbReference type="PROSITE" id="PS50929">
    <property type="entry name" value="ABC_TM1F"/>
    <property type="match status" value="1"/>
</dbReference>
<name>A0A1T5HZA5_9GAMM</name>
<dbReference type="SUPFAM" id="SSF90123">
    <property type="entry name" value="ABC transporter transmembrane region"/>
    <property type="match status" value="1"/>
</dbReference>
<dbReference type="PROSITE" id="PS00211">
    <property type="entry name" value="ABC_TRANSPORTER_1"/>
    <property type="match status" value="1"/>
</dbReference>
<dbReference type="EC" id="3.6.3.-" evidence="12"/>
<dbReference type="GO" id="GO:0015421">
    <property type="term" value="F:ABC-type oligopeptide transporter activity"/>
    <property type="evidence" value="ECO:0007669"/>
    <property type="project" value="TreeGrafter"/>
</dbReference>
<evidence type="ECO:0000256" key="8">
    <source>
        <dbReference type="ARBA" id="ARBA00023136"/>
    </source>
</evidence>
<accession>A0A1T5HZA5</accession>
<dbReference type="Gene3D" id="1.20.1560.10">
    <property type="entry name" value="ABC transporter type 1, transmembrane domain"/>
    <property type="match status" value="1"/>
</dbReference>
<sequence length="605" mass="67740">MLKTTAGETTLFWRLLAYSLPHKARFVVAFMLLAVAVAAEMTIPWLAKIIVDDVIVPQHFEWQHLGWLIVAVMGSYLIAALFSYWQAVTFRHSALLVINDIRRNLFSHILNYPIRVFDKQPAGTLVSYITNDTESMREMFVSTIPTIIQGGLRISAIFIAIAMLDWRLMLLSLVLIPTLLFTMHLYRKISMPVFNGVREQISSINGRLNESLQGMALIQAFRQQDAFRNKFEQENQRWFAFRSKSIGIDSLMLIPLTRLVSTLTAAGIVAWFATGSLTTVIDVGTLYAFLNYIERFFDPFRQLSMELRKLQIATVSSKRIFELFDDKPEPQSSLTMNVAMPPQCDIEFRNVNLSYEEGQPVLKDVSFVAKGGKFTAIVGHTGSGKSSIINVLMRFYQHQQGQILVGGQPLVSIPEAQLRKMFGLVSQDPTIFSGSVLDNIELSHATLNEERAINAAKQVRADDFIQRLNGGYHHRPSIGGGSLSVGERQLLALARALSHNPQVFLLDEATANIDSETEEAVKIALDNIQDGRTVIIVAHRLSTVQNADQILVMNQGQIVQSGTHDALITQDGDYRDLYLAQQEQQQNEQLTTTFGLTSATLSSTL</sequence>
<evidence type="ECO:0000256" key="7">
    <source>
        <dbReference type="ARBA" id="ARBA00022989"/>
    </source>
</evidence>
<dbReference type="Proteomes" id="UP000189966">
    <property type="component" value="Unassembled WGS sequence"/>
</dbReference>
<evidence type="ECO:0000313" key="13">
    <source>
        <dbReference type="Proteomes" id="UP000189966"/>
    </source>
</evidence>
<dbReference type="CDD" id="cd03254">
    <property type="entry name" value="ABCC_Glucan_exporter_like"/>
    <property type="match status" value="1"/>
</dbReference>
<dbReference type="SUPFAM" id="SSF52540">
    <property type="entry name" value="P-loop containing nucleoside triphosphate hydrolases"/>
    <property type="match status" value="1"/>
</dbReference>
<dbReference type="InterPro" id="IPR017871">
    <property type="entry name" value="ABC_transporter-like_CS"/>
</dbReference>
<dbReference type="InterPro" id="IPR003593">
    <property type="entry name" value="AAA+_ATPase"/>
</dbReference>
<dbReference type="PROSITE" id="PS50893">
    <property type="entry name" value="ABC_TRANSPORTER_2"/>
    <property type="match status" value="1"/>
</dbReference>
<evidence type="ECO:0000256" key="6">
    <source>
        <dbReference type="ARBA" id="ARBA00022840"/>
    </source>
</evidence>
<dbReference type="PANTHER" id="PTHR43394">
    <property type="entry name" value="ATP-DEPENDENT PERMEASE MDL1, MITOCHONDRIAL"/>
    <property type="match status" value="1"/>
</dbReference>
<feature type="transmembrane region" description="Helical" evidence="9">
    <location>
        <begin position="139"/>
        <end position="162"/>
    </location>
</feature>
<dbReference type="GO" id="GO:0016887">
    <property type="term" value="F:ATP hydrolysis activity"/>
    <property type="evidence" value="ECO:0007669"/>
    <property type="project" value="InterPro"/>
</dbReference>
<dbReference type="OrthoDB" id="9806127at2"/>
<comment type="subcellular location">
    <subcellularLocation>
        <location evidence="1">Cell membrane</location>
        <topology evidence="1">Multi-pass membrane protein</topology>
    </subcellularLocation>
</comment>
<dbReference type="InterPro" id="IPR011527">
    <property type="entry name" value="ABC1_TM_dom"/>
</dbReference>
<evidence type="ECO:0000313" key="12">
    <source>
        <dbReference type="EMBL" id="SKC32102.1"/>
    </source>
</evidence>
<evidence type="ECO:0000256" key="1">
    <source>
        <dbReference type="ARBA" id="ARBA00004651"/>
    </source>
</evidence>
<evidence type="ECO:0000256" key="5">
    <source>
        <dbReference type="ARBA" id="ARBA00022741"/>
    </source>
</evidence>
<keyword evidence="4 9" id="KW-0812">Transmembrane</keyword>
<dbReference type="InterPro" id="IPR039421">
    <property type="entry name" value="Type_1_exporter"/>
</dbReference>
<evidence type="ECO:0000256" key="3">
    <source>
        <dbReference type="ARBA" id="ARBA00022475"/>
    </source>
</evidence>
<organism evidence="12 13">
    <name type="scientific">Photobacterium piscicola</name>
    <dbReference type="NCBI Taxonomy" id="1378299"/>
    <lineage>
        <taxon>Bacteria</taxon>
        <taxon>Pseudomonadati</taxon>
        <taxon>Pseudomonadota</taxon>
        <taxon>Gammaproteobacteria</taxon>
        <taxon>Vibrionales</taxon>
        <taxon>Vibrionaceae</taxon>
        <taxon>Photobacterium</taxon>
    </lineage>
</organism>
<dbReference type="InterPro" id="IPR027417">
    <property type="entry name" value="P-loop_NTPase"/>
</dbReference>
<dbReference type="Gene3D" id="3.40.50.300">
    <property type="entry name" value="P-loop containing nucleotide triphosphate hydrolases"/>
    <property type="match status" value="1"/>
</dbReference>
<keyword evidence="2" id="KW-0813">Transport</keyword>
<evidence type="ECO:0000256" key="4">
    <source>
        <dbReference type="ARBA" id="ARBA00022692"/>
    </source>
</evidence>
<feature type="transmembrane region" description="Helical" evidence="9">
    <location>
        <begin position="168"/>
        <end position="186"/>
    </location>
</feature>
<keyword evidence="8 9" id="KW-0472">Membrane</keyword>
<keyword evidence="3" id="KW-1003">Cell membrane</keyword>
<evidence type="ECO:0000259" key="11">
    <source>
        <dbReference type="PROSITE" id="PS50929"/>
    </source>
</evidence>
<evidence type="ECO:0000256" key="9">
    <source>
        <dbReference type="SAM" id="Phobius"/>
    </source>
</evidence>
<dbReference type="PANTHER" id="PTHR43394:SF1">
    <property type="entry name" value="ATP-BINDING CASSETTE SUB-FAMILY B MEMBER 10, MITOCHONDRIAL"/>
    <property type="match status" value="1"/>
</dbReference>
<dbReference type="RefSeq" id="WP_080156890.1">
    <property type="nucleotide sequence ID" value="NZ_FUZI01000002.1"/>
</dbReference>
<dbReference type="Pfam" id="PF00005">
    <property type="entry name" value="ABC_tran"/>
    <property type="match status" value="1"/>
</dbReference>
<keyword evidence="6 12" id="KW-0067">ATP-binding</keyword>
<keyword evidence="5" id="KW-0547">Nucleotide-binding</keyword>
<protein>
    <submittedName>
        <fullName evidence="12">Putative multidrug resistance ABC transporter ATP-binding/permease protein YheH</fullName>
        <ecNumber evidence="12">3.6.3.-</ecNumber>
    </submittedName>
</protein>
<proteinExistence type="predicted"/>
<feature type="domain" description="ABC transmembrane type-1" evidence="11">
    <location>
        <begin position="27"/>
        <end position="311"/>
    </location>
</feature>
<dbReference type="FunFam" id="3.40.50.300:FF:000221">
    <property type="entry name" value="Multidrug ABC transporter ATP-binding protein"/>
    <property type="match status" value="1"/>
</dbReference>
<dbReference type="EMBL" id="FUZI01000002">
    <property type="protein sequence ID" value="SKC32102.1"/>
    <property type="molecule type" value="Genomic_DNA"/>
</dbReference>
<dbReference type="AlphaFoldDB" id="A0A1T5HZA5"/>
<dbReference type="InterPro" id="IPR003439">
    <property type="entry name" value="ABC_transporter-like_ATP-bd"/>
</dbReference>
<dbReference type="CDD" id="cd18544">
    <property type="entry name" value="ABC_6TM_TmrA_like"/>
    <property type="match status" value="1"/>
</dbReference>